<name>A0A077UK00_9STAP</name>
<reference evidence="10 11" key="1">
    <citation type="submission" date="2014-05" db="EMBL/GenBank/DDBJ databases">
        <authorList>
            <person name="Aslett A.Martin."/>
            <person name="De Silva Nishadi"/>
        </authorList>
    </citation>
    <scope>NUCLEOTIDE SEQUENCE [LARGE SCALE GENOMIC DNA]</scope>
</reference>
<proteinExistence type="inferred from homology"/>
<feature type="transmembrane region" description="Helical" evidence="9">
    <location>
        <begin position="418"/>
        <end position="438"/>
    </location>
</feature>
<keyword evidence="6 9" id="KW-1133">Transmembrane helix</keyword>
<evidence type="ECO:0000256" key="9">
    <source>
        <dbReference type="HAMAP-Rule" id="MF_00275"/>
    </source>
</evidence>
<dbReference type="NCBIfam" id="TIGR00680">
    <property type="entry name" value="kdpA"/>
    <property type="match status" value="1"/>
</dbReference>
<dbReference type="RefSeq" id="WP_047531408.1">
    <property type="nucleotide sequence ID" value="NZ_CCEH01000017.1"/>
</dbReference>
<feature type="transmembrane region" description="Helical" evidence="9">
    <location>
        <begin position="64"/>
        <end position="86"/>
    </location>
</feature>
<feature type="transmembrane region" description="Helical" evidence="9">
    <location>
        <begin position="170"/>
        <end position="188"/>
    </location>
</feature>
<evidence type="ECO:0000256" key="1">
    <source>
        <dbReference type="ARBA" id="ARBA00022448"/>
    </source>
</evidence>
<dbReference type="Pfam" id="PF03814">
    <property type="entry name" value="KdpA"/>
    <property type="match status" value="1"/>
</dbReference>
<dbReference type="PANTHER" id="PTHR30607">
    <property type="entry name" value="POTASSIUM-TRANSPORTING ATPASE A CHAIN"/>
    <property type="match status" value="1"/>
</dbReference>
<protein>
    <recommendedName>
        <fullName evidence="9">Potassium-transporting ATPase potassium-binding subunit</fullName>
    </recommendedName>
    <alternativeName>
        <fullName evidence="9">ATP phosphohydrolase [potassium-transporting] A chain</fullName>
    </alternativeName>
    <alternativeName>
        <fullName evidence="9">Potassium-binding and translocating subunit A</fullName>
    </alternativeName>
    <alternativeName>
        <fullName evidence="9">Potassium-translocating ATPase A chain</fullName>
    </alternativeName>
</protein>
<feature type="transmembrane region" description="Helical" evidence="9">
    <location>
        <begin position="250"/>
        <end position="271"/>
    </location>
</feature>
<keyword evidence="3 9" id="KW-0633">Potassium transport</keyword>
<keyword evidence="2 9" id="KW-1003">Cell membrane</keyword>
<dbReference type="Proteomes" id="UP000044616">
    <property type="component" value="Unassembled WGS sequence"/>
</dbReference>
<dbReference type="GO" id="GO:0030955">
    <property type="term" value="F:potassium ion binding"/>
    <property type="evidence" value="ECO:0007669"/>
    <property type="project" value="UniProtKB-UniRule"/>
</dbReference>
<keyword evidence="7 9" id="KW-0406">Ion transport</keyword>
<organism evidence="10 11">
    <name type="scientific">Staphylococcus schweitzeri</name>
    <dbReference type="NCBI Taxonomy" id="1654388"/>
    <lineage>
        <taxon>Bacteria</taxon>
        <taxon>Bacillati</taxon>
        <taxon>Bacillota</taxon>
        <taxon>Bacilli</taxon>
        <taxon>Bacillales</taxon>
        <taxon>Staphylococcaceae</taxon>
        <taxon>Staphylococcus</taxon>
    </lineage>
</organism>
<comment type="function">
    <text evidence="9">Part of the high-affinity ATP-driven potassium transport (or Kdp) system, which catalyzes the hydrolysis of ATP coupled with the electrogenic transport of potassium into the cytoplasm. This subunit binds the extracellular potassium ions and delivers the ions to the membrane domain of KdpB through an intramembrane tunnel.</text>
</comment>
<dbReference type="InterPro" id="IPR004623">
    <property type="entry name" value="KdpA"/>
</dbReference>
<evidence type="ECO:0000256" key="5">
    <source>
        <dbReference type="ARBA" id="ARBA00022958"/>
    </source>
</evidence>
<dbReference type="GO" id="GO:0005886">
    <property type="term" value="C:plasma membrane"/>
    <property type="evidence" value="ECO:0007669"/>
    <property type="project" value="UniProtKB-SubCell"/>
</dbReference>
<dbReference type="PANTHER" id="PTHR30607:SF2">
    <property type="entry name" value="POTASSIUM-TRANSPORTING ATPASE POTASSIUM-BINDING SUBUNIT"/>
    <property type="match status" value="1"/>
</dbReference>
<evidence type="ECO:0000256" key="8">
    <source>
        <dbReference type="ARBA" id="ARBA00023136"/>
    </source>
</evidence>
<feature type="transmembrane region" description="Helical" evidence="9">
    <location>
        <begin position="525"/>
        <end position="549"/>
    </location>
</feature>
<comment type="similarity">
    <text evidence="9">Belongs to the KdpA family.</text>
</comment>
<keyword evidence="4 9" id="KW-0812">Transmembrane</keyword>
<keyword evidence="1 9" id="KW-0813">Transport</keyword>
<dbReference type="GO" id="GO:0008556">
    <property type="term" value="F:P-type potassium transmembrane transporter activity"/>
    <property type="evidence" value="ECO:0007669"/>
    <property type="project" value="InterPro"/>
</dbReference>
<evidence type="ECO:0000313" key="10">
    <source>
        <dbReference type="EMBL" id="CDR28810.1"/>
    </source>
</evidence>
<dbReference type="HAMAP" id="MF_00275">
    <property type="entry name" value="KdpA"/>
    <property type="match status" value="1"/>
</dbReference>
<dbReference type="EMBL" id="CCEH01000017">
    <property type="protein sequence ID" value="CDR28810.1"/>
    <property type="molecule type" value="Genomic_DNA"/>
</dbReference>
<keyword evidence="10" id="KW-0378">Hydrolase</keyword>
<evidence type="ECO:0000256" key="6">
    <source>
        <dbReference type="ARBA" id="ARBA00022989"/>
    </source>
</evidence>
<feature type="transmembrane region" description="Helical" evidence="9">
    <location>
        <begin position="355"/>
        <end position="373"/>
    </location>
</feature>
<dbReference type="PIRSF" id="PIRSF001294">
    <property type="entry name" value="K_ATPaseA"/>
    <property type="match status" value="1"/>
</dbReference>
<evidence type="ECO:0000256" key="7">
    <source>
        <dbReference type="ARBA" id="ARBA00023065"/>
    </source>
</evidence>
<evidence type="ECO:0000256" key="4">
    <source>
        <dbReference type="ARBA" id="ARBA00022692"/>
    </source>
</evidence>
<comment type="subcellular location">
    <subcellularLocation>
        <location evidence="9">Cell membrane</location>
        <topology evidence="9">Multi-pass membrane protein</topology>
    </subcellularLocation>
</comment>
<keyword evidence="8 9" id="KW-0472">Membrane</keyword>
<feature type="transmembrane region" description="Helical" evidence="9">
    <location>
        <begin position="6"/>
        <end position="23"/>
    </location>
</feature>
<gene>
    <name evidence="9" type="primary">kdpA</name>
    <name evidence="10" type="ORF">ERS140147_01954</name>
</gene>
<evidence type="ECO:0000313" key="11">
    <source>
        <dbReference type="Proteomes" id="UP000044616"/>
    </source>
</evidence>
<evidence type="ECO:0000256" key="2">
    <source>
        <dbReference type="ARBA" id="ARBA00022475"/>
    </source>
</evidence>
<dbReference type="GO" id="GO:0016787">
    <property type="term" value="F:hydrolase activity"/>
    <property type="evidence" value="ECO:0007669"/>
    <property type="project" value="UniProtKB-KW"/>
</dbReference>
<accession>A0A077UK00</accession>
<feature type="transmembrane region" description="Helical" evidence="9">
    <location>
        <begin position="328"/>
        <end position="348"/>
    </location>
</feature>
<feature type="transmembrane region" description="Helical" evidence="9">
    <location>
        <begin position="379"/>
        <end position="398"/>
    </location>
</feature>
<evidence type="ECO:0000256" key="3">
    <source>
        <dbReference type="ARBA" id="ARBA00022538"/>
    </source>
</evidence>
<keyword evidence="5 9" id="KW-0630">Potassium</keyword>
<dbReference type="AlphaFoldDB" id="A0A077UK00"/>
<sequence length="559" mass="62076">MVEIILFLVIIVLIAYVFSKYLYRVALIQSTFADGIFRKFENVCFKIIGTDLEHMSAKKYLKHFLAFNALMGVFAFALLLTQQWLILNPNHNLNQSFALAFNTAVSFLTNTNLQHYNGEVGVTYLTQMIVMTYLMFTSSASSYAVCIAMLRRLTGLTDIIGNFYQDIVRFIVRVLLPISFLLSILLMIQGVPQTLRGNLIIYTLSGQIQHIAIGPIASLESIKHLGTNGGGFLGGNASTPFENPNIWSNFIEMGSMMLLPLAILFLFGRMLTKNGRRVHRHAWVLFVTMFIIFIGGIILTLWSEYQGNPLFYHLGIHGANFEGKEVRFGIGLSSVFTIITTAFTTGSVNNMHDSLTALGGLGPMIFMMLNIVFGGEGVGLMNLLIYVLLTVFICSLMVGKTPEYLNMPIGGREMKCIVLAFLIHPILILVFSALVYVIPGVSDSITNPSFHGISQVLYEMTSASANNGSGFEGLKDNTPFWNISTGIIMIFARYVPIILQLMIASSLVRKKSYHEEKYTIAIDKPYFGVSLVVFIILLSGLTFIPVLLLGPIGEFLTLK</sequence>
<feature type="transmembrane region" description="Helical" evidence="9">
    <location>
        <begin position="283"/>
        <end position="302"/>
    </location>
</feature>
<feature type="transmembrane region" description="Helical" evidence="9">
    <location>
        <begin position="128"/>
        <end position="150"/>
    </location>
</feature>
<feature type="transmembrane region" description="Helical" evidence="9">
    <location>
        <begin position="480"/>
        <end position="504"/>
    </location>
</feature>
<comment type="subunit">
    <text evidence="9">The system is composed of three essential subunits: KdpA, KdpB and KdpC.</text>
</comment>